<evidence type="ECO:0000256" key="6">
    <source>
        <dbReference type="HAMAP-Rule" id="MF_00122"/>
    </source>
</evidence>
<evidence type="ECO:0000313" key="8">
    <source>
        <dbReference type="EMBL" id="SPE06240.1"/>
    </source>
</evidence>
<evidence type="ECO:0000256" key="1">
    <source>
        <dbReference type="ARBA" id="ARBA00010757"/>
    </source>
</evidence>
<protein>
    <recommendedName>
        <fullName evidence="6">Aspartyl/glutamyl-tRNA(Asn/Gln) amidotransferase subunit C</fullName>
        <shortName evidence="6">Asp/Glu-ADT subunit C</shortName>
        <ecNumber evidence="6">6.3.5.-</ecNumber>
    </recommendedName>
</protein>
<keyword evidence="8" id="KW-0808">Transferase</keyword>
<comment type="catalytic activity">
    <reaction evidence="4 6">
        <text>L-aspartyl-tRNA(Asn) + L-glutamine + ATP + H2O = L-asparaginyl-tRNA(Asn) + L-glutamate + ADP + phosphate + 2 H(+)</text>
        <dbReference type="Rhea" id="RHEA:14513"/>
        <dbReference type="Rhea" id="RHEA-COMP:9674"/>
        <dbReference type="Rhea" id="RHEA-COMP:9677"/>
        <dbReference type="ChEBI" id="CHEBI:15377"/>
        <dbReference type="ChEBI" id="CHEBI:15378"/>
        <dbReference type="ChEBI" id="CHEBI:29985"/>
        <dbReference type="ChEBI" id="CHEBI:30616"/>
        <dbReference type="ChEBI" id="CHEBI:43474"/>
        <dbReference type="ChEBI" id="CHEBI:58359"/>
        <dbReference type="ChEBI" id="CHEBI:78515"/>
        <dbReference type="ChEBI" id="CHEBI:78516"/>
        <dbReference type="ChEBI" id="CHEBI:456216"/>
    </reaction>
</comment>
<evidence type="ECO:0000256" key="2">
    <source>
        <dbReference type="ARBA" id="ARBA00011123"/>
    </source>
</evidence>
<dbReference type="HAMAP" id="MF_00122">
    <property type="entry name" value="GatC"/>
    <property type="match status" value="1"/>
</dbReference>
<dbReference type="Gene3D" id="1.10.20.60">
    <property type="entry name" value="Glu-tRNAGln amidotransferase C subunit, N-terminal domain"/>
    <property type="match status" value="1"/>
</dbReference>
<organism evidence="8 9">
    <name type="scientific">Leuconostoc suionicum</name>
    <dbReference type="NCBI Taxonomy" id="1511761"/>
    <lineage>
        <taxon>Bacteria</taxon>
        <taxon>Bacillati</taxon>
        <taxon>Bacillota</taxon>
        <taxon>Bacilli</taxon>
        <taxon>Lactobacillales</taxon>
        <taxon>Lactobacillaceae</taxon>
        <taxon>Leuconostoc</taxon>
    </lineage>
</organism>
<keyword evidence="6" id="KW-0648">Protein biosynthesis</keyword>
<dbReference type="PANTHER" id="PTHR15004:SF0">
    <property type="entry name" value="GLUTAMYL-TRNA(GLN) AMIDOTRANSFERASE SUBUNIT C, MITOCHONDRIAL"/>
    <property type="match status" value="1"/>
</dbReference>
<dbReference type="Proteomes" id="UP000239237">
    <property type="component" value="Unassembled WGS sequence"/>
</dbReference>
<comment type="similarity">
    <text evidence="1 6">Belongs to the GatC family.</text>
</comment>
<dbReference type="GO" id="GO:0070681">
    <property type="term" value="P:glutaminyl-tRNAGln biosynthesis via transamidation"/>
    <property type="evidence" value="ECO:0007669"/>
    <property type="project" value="TreeGrafter"/>
</dbReference>
<keyword evidence="6" id="KW-0547">Nucleotide-binding</keyword>
<gene>
    <name evidence="6 8" type="primary">gatC</name>
    <name evidence="7" type="ORF">LES8486_01762</name>
    <name evidence="8" type="ORF">LES9216_00127</name>
</gene>
<dbReference type="EMBL" id="OKQR01000004">
    <property type="protein sequence ID" value="SPD94578.1"/>
    <property type="molecule type" value="Genomic_DNA"/>
</dbReference>
<dbReference type="NCBIfam" id="TIGR00135">
    <property type="entry name" value="gatC"/>
    <property type="match status" value="1"/>
</dbReference>
<keyword evidence="6" id="KW-0067">ATP-binding</keyword>
<dbReference type="GO" id="GO:0050567">
    <property type="term" value="F:glutaminyl-tRNA synthase (glutamine-hydrolyzing) activity"/>
    <property type="evidence" value="ECO:0007669"/>
    <property type="project" value="UniProtKB-UniRule"/>
</dbReference>
<name>A0A2N9K794_9LACO</name>
<dbReference type="PANTHER" id="PTHR15004">
    <property type="entry name" value="GLUTAMYL-TRNA(GLN) AMIDOTRANSFERASE SUBUNIT C, MITOCHONDRIAL"/>
    <property type="match status" value="1"/>
</dbReference>
<reference evidence="7 10" key="1">
    <citation type="submission" date="2018-02" db="EMBL/GenBank/DDBJ databases">
        <authorList>
            <person name="Rodrigo-Torres L."/>
            <person name="Arahal R. D."/>
            <person name="Lucena T."/>
        </authorList>
    </citation>
    <scope>NUCLEOTIDE SEQUENCE [LARGE SCALE GENOMIC DNA]</scope>
    <source>
        <strain evidence="7 10">CECT 8486</strain>
    </source>
</reference>
<dbReference type="Proteomes" id="UP000237923">
    <property type="component" value="Unassembled WGS sequence"/>
</dbReference>
<dbReference type="GO" id="GO:0006412">
    <property type="term" value="P:translation"/>
    <property type="evidence" value="ECO:0007669"/>
    <property type="project" value="UniProtKB-UniRule"/>
</dbReference>
<comment type="catalytic activity">
    <reaction evidence="5 6">
        <text>L-glutamyl-tRNA(Gln) + L-glutamine + ATP + H2O = L-glutaminyl-tRNA(Gln) + L-glutamate + ADP + phosphate + H(+)</text>
        <dbReference type="Rhea" id="RHEA:17521"/>
        <dbReference type="Rhea" id="RHEA-COMP:9681"/>
        <dbReference type="Rhea" id="RHEA-COMP:9684"/>
        <dbReference type="ChEBI" id="CHEBI:15377"/>
        <dbReference type="ChEBI" id="CHEBI:15378"/>
        <dbReference type="ChEBI" id="CHEBI:29985"/>
        <dbReference type="ChEBI" id="CHEBI:30616"/>
        <dbReference type="ChEBI" id="CHEBI:43474"/>
        <dbReference type="ChEBI" id="CHEBI:58359"/>
        <dbReference type="ChEBI" id="CHEBI:78520"/>
        <dbReference type="ChEBI" id="CHEBI:78521"/>
        <dbReference type="ChEBI" id="CHEBI:456216"/>
    </reaction>
</comment>
<dbReference type="AlphaFoldDB" id="A0A2N9K794"/>
<dbReference type="GO" id="GO:0005524">
    <property type="term" value="F:ATP binding"/>
    <property type="evidence" value="ECO:0007669"/>
    <property type="project" value="UniProtKB-KW"/>
</dbReference>
<comment type="subunit">
    <text evidence="2 6">Heterotrimer of A, B and C subunits.</text>
</comment>
<dbReference type="GO" id="GO:0016740">
    <property type="term" value="F:transferase activity"/>
    <property type="evidence" value="ECO:0007669"/>
    <property type="project" value="UniProtKB-KW"/>
</dbReference>
<comment type="function">
    <text evidence="3 6">Allows the formation of correctly charged Asn-tRNA(Asn) or Gln-tRNA(Gln) through the transamidation of misacylated Asp-tRNA(Asn) or Glu-tRNA(Gln) in organisms which lack either or both of asparaginyl-tRNA or glutaminyl-tRNA synthetases. The reaction takes place in the presence of glutamine and ATP through an activated phospho-Asp-tRNA(Asn) or phospho-Glu-tRNA(Gln).</text>
</comment>
<keyword evidence="10" id="KW-1185">Reference proteome</keyword>
<sequence length="109" mass="12017">MYAPAEFMAETTITRDEVAHVAGLAKLAFNDADLDQFTTQLGDILNIFDTLSEVNTDDVIPTYSVTENVNHLREDVANNWNQKQELLNNAPLEAADLIKVPAILNGEGE</sequence>
<evidence type="ECO:0000313" key="10">
    <source>
        <dbReference type="Proteomes" id="UP000239237"/>
    </source>
</evidence>
<evidence type="ECO:0000313" key="9">
    <source>
        <dbReference type="Proteomes" id="UP000237923"/>
    </source>
</evidence>
<evidence type="ECO:0000313" key="7">
    <source>
        <dbReference type="EMBL" id="SPD94578.1"/>
    </source>
</evidence>
<dbReference type="SUPFAM" id="SSF141000">
    <property type="entry name" value="Glu-tRNAGln amidotransferase C subunit"/>
    <property type="match status" value="1"/>
</dbReference>
<dbReference type="EC" id="6.3.5.-" evidence="6"/>
<dbReference type="InterPro" id="IPR003837">
    <property type="entry name" value="GatC"/>
</dbReference>
<dbReference type="Pfam" id="PF02686">
    <property type="entry name" value="GatC"/>
    <property type="match status" value="1"/>
</dbReference>
<dbReference type="EMBL" id="OKQU01000001">
    <property type="protein sequence ID" value="SPE06240.1"/>
    <property type="molecule type" value="Genomic_DNA"/>
</dbReference>
<keyword evidence="6 8" id="KW-0436">Ligase</keyword>
<evidence type="ECO:0000256" key="5">
    <source>
        <dbReference type="ARBA" id="ARBA00047913"/>
    </source>
</evidence>
<reference evidence="8 9" key="2">
    <citation type="submission" date="2018-02" db="EMBL/GenBank/DDBJ databases">
        <authorList>
            <person name="Cohen D.B."/>
            <person name="Kent A.D."/>
        </authorList>
    </citation>
    <scope>NUCLEOTIDE SEQUENCE [LARGE SCALE GENOMIC DNA]</scope>
    <source>
        <strain evidence="8 9">CECT 9216</strain>
    </source>
</reference>
<dbReference type="GO" id="GO:0006450">
    <property type="term" value="P:regulation of translational fidelity"/>
    <property type="evidence" value="ECO:0007669"/>
    <property type="project" value="InterPro"/>
</dbReference>
<accession>A0A2N9K794</accession>
<proteinExistence type="inferred from homology"/>
<dbReference type="InterPro" id="IPR036113">
    <property type="entry name" value="Asp/Glu-ADT_sf_sub_c"/>
</dbReference>
<evidence type="ECO:0000256" key="3">
    <source>
        <dbReference type="ARBA" id="ARBA00024799"/>
    </source>
</evidence>
<evidence type="ECO:0000256" key="4">
    <source>
        <dbReference type="ARBA" id="ARBA00047380"/>
    </source>
</evidence>